<evidence type="ECO:0000313" key="8">
    <source>
        <dbReference type="Proteomes" id="UP001179952"/>
    </source>
</evidence>
<gene>
    <name evidence="7" type="ORF">QJS04_geneDACA005243</name>
</gene>
<proteinExistence type="predicted"/>
<dbReference type="InterPro" id="IPR008949">
    <property type="entry name" value="Isoprenoid_synthase_dom_sf"/>
</dbReference>
<keyword evidence="3" id="KW-0460">Magnesium</keyword>
<dbReference type="InterPro" id="IPR008930">
    <property type="entry name" value="Terpenoid_cyclase/PrenylTrfase"/>
</dbReference>
<comment type="cofactor">
    <cofactor evidence="1">
        <name>Mg(2+)</name>
        <dbReference type="ChEBI" id="CHEBI:18420"/>
    </cofactor>
</comment>
<comment type="caution">
    <text evidence="7">The sequence shown here is derived from an EMBL/GenBank/DDBJ whole genome shotgun (WGS) entry which is preliminary data.</text>
</comment>
<dbReference type="Proteomes" id="UP001179952">
    <property type="component" value="Unassembled WGS sequence"/>
</dbReference>
<reference evidence="7" key="2">
    <citation type="submission" date="2023-06" db="EMBL/GenBank/DDBJ databases">
        <authorList>
            <person name="Ma L."/>
            <person name="Liu K.-W."/>
            <person name="Li Z."/>
            <person name="Hsiao Y.-Y."/>
            <person name="Qi Y."/>
            <person name="Fu T."/>
            <person name="Tang G."/>
            <person name="Zhang D."/>
            <person name="Sun W.-H."/>
            <person name="Liu D.-K."/>
            <person name="Li Y."/>
            <person name="Chen G.-Z."/>
            <person name="Liu X.-D."/>
            <person name="Liao X.-Y."/>
            <person name="Jiang Y.-T."/>
            <person name="Yu X."/>
            <person name="Hao Y."/>
            <person name="Huang J."/>
            <person name="Zhao X.-W."/>
            <person name="Ke S."/>
            <person name="Chen Y.-Y."/>
            <person name="Wu W.-L."/>
            <person name="Hsu J.-L."/>
            <person name="Lin Y.-F."/>
            <person name="Huang M.-D."/>
            <person name="Li C.-Y."/>
            <person name="Huang L."/>
            <person name="Wang Z.-W."/>
            <person name="Zhao X."/>
            <person name="Zhong W.-Y."/>
            <person name="Peng D.-H."/>
            <person name="Ahmad S."/>
            <person name="Lan S."/>
            <person name="Zhang J.-S."/>
            <person name="Tsai W.-C."/>
            <person name="Van De Peer Y."/>
            <person name="Liu Z.-J."/>
        </authorList>
    </citation>
    <scope>NUCLEOTIDE SEQUENCE</scope>
    <source>
        <strain evidence="7">SCP</strain>
        <tissue evidence="7">Leaves</tissue>
    </source>
</reference>
<dbReference type="GO" id="GO:0016114">
    <property type="term" value="P:terpenoid biosynthetic process"/>
    <property type="evidence" value="ECO:0007669"/>
    <property type="project" value="InterPro"/>
</dbReference>
<dbReference type="InterPro" id="IPR050148">
    <property type="entry name" value="Terpene_synthase-like"/>
</dbReference>
<reference evidence="7" key="1">
    <citation type="journal article" date="2023" name="Nat. Commun.">
        <title>Diploid and tetraploid genomes of Acorus and the evolution of monocots.</title>
        <authorList>
            <person name="Ma L."/>
            <person name="Liu K.W."/>
            <person name="Li Z."/>
            <person name="Hsiao Y.Y."/>
            <person name="Qi Y."/>
            <person name="Fu T."/>
            <person name="Tang G.D."/>
            <person name="Zhang D."/>
            <person name="Sun W.H."/>
            <person name="Liu D.K."/>
            <person name="Li Y."/>
            <person name="Chen G.Z."/>
            <person name="Liu X.D."/>
            <person name="Liao X.Y."/>
            <person name="Jiang Y.T."/>
            <person name="Yu X."/>
            <person name="Hao Y."/>
            <person name="Huang J."/>
            <person name="Zhao X.W."/>
            <person name="Ke S."/>
            <person name="Chen Y.Y."/>
            <person name="Wu W.L."/>
            <person name="Hsu J.L."/>
            <person name="Lin Y.F."/>
            <person name="Huang M.D."/>
            <person name="Li C.Y."/>
            <person name="Huang L."/>
            <person name="Wang Z.W."/>
            <person name="Zhao X."/>
            <person name="Zhong W.Y."/>
            <person name="Peng D.H."/>
            <person name="Ahmad S."/>
            <person name="Lan S."/>
            <person name="Zhang J.S."/>
            <person name="Tsai W.C."/>
            <person name="Van de Peer Y."/>
            <person name="Liu Z.J."/>
        </authorList>
    </citation>
    <scope>NUCLEOTIDE SEQUENCE</scope>
    <source>
        <strain evidence="7">SCP</strain>
    </source>
</reference>
<dbReference type="EMBL" id="JAUJYN010000006">
    <property type="protein sequence ID" value="KAK1268497.1"/>
    <property type="molecule type" value="Genomic_DNA"/>
</dbReference>
<dbReference type="GO" id="GO:0000287">
    <property type="term" value="F:magnesium ion binding"/>
    <property type="evidence" value="ECO:0007669"/>
    <property type="project" value="InterPro"/>
</dbReference>
<evidence type="ECO:0000256" key="4">
    <source>
        <dbReference type="ARBA" id="ARBA00023239"/>
    </source>
</evidence>
<accession>A0AAV9AWF2</accession>
<dbReference type="InterPro" id="IPR036965">
    <property type="entry name" value="Terpene_synth_N_sf"/>
</dbReference>
<dbReference type="InterPro" id="IPR005630">
    <property type="entry name" value="Terpene_synthase_metal-bd"/>
</dbReference>
<evidence type="ECO:0000259" key="5">
    <source>
        <dbReference type="Pfam" id="PF01397"/>
    </source>
</evidence>
<keyword evidence="4" id="KW-0456">Lyase</keyword>
<organism evidence="7 8">
    <name type="scientific">Acorus gramineus</name>
    <name type="common">Dwarf sweet flag</name>
    <dbReference type="NCBI Taxonomy" id="55184"/>
    <lineage>
        <taxon>Eukaryota</taxon>
        <taxon>Viridiplantae</taxon>
        <taxon>Streptophyta</taxon>
        <taxon>Embryophyta</taxon>
        <taxon>Tracheophyta</taxon>
        <taxon>Spermatophyta</taxon>
        <taxon>Magnoliopsida</taxon>
        <taxon>Liliopsida</taxon>
        <taxon>Acoraceae</taxon>
        <taxon>Acorus</taxon>
    </lineage>
</organism>
<feature type="domain" description="Terpene synthase metal-binding" evidence="6">
    <location>
        <begin position="241"/>
        <end position="349"/>
    </location>
</feature>
<dbReference type="Gene3D" id="1.10.600.10">
    <property type="entry name" value="Farnesyl Diphosphate Synthase"/>
    <property type="match status" value="2"/>
</dbReference>
<evidence type="ECO:0000256" key="1">
    <source>
        <dbReference type="ARBA" id="ARBA00001946"/>
    </source>
</evidence>
<feature type="domain" description="Terpene synthase N-terminal" evidence="5">
    <location>
        <begin position="114"/>
        <end position="184"/>
    </location>
</feature>
<feature type="domain" description="Terpene synthase N-terminal" evidence="5">
    <location>
        <begin position="50"/>
        <end position="106"/>
    </location>
</feature>
<protein>
    <submittedName>
        <fullName evidence="7">Terpene synthase 4</fullName>
    </submittedName>
</protein>
<evidence type="ECO:0000256" key="2">
    <source>
        <dbReference type="ARBA" id="ARBA00022723"/>
    </source>
</evidence>
<dbReference type="Pfam" id="PF03936">
    <property type="entry name" value="Terpene_synth_C"/>
    <property type="match status" value="1"/>
</dbReference>
<dbReference type="Gene3D" id="1.50.10.130">
    <property type="entry name" value="Terpene synthase, N-terminal domain"/>
    <property type="match status" value="2"/>
</dbReference>
<dbReference type="SUPFAM" id="SSF48239">
    <property type="entry name" value="Terpenoid cyclases/Protein prenyltransferases"/>
    <property type="match status" value="1"/>
</dbReference>
<dbReference type="PANTHER" id="PTHR31225:SF0">
    <property type="entry name" value="S-(+)-LINALOOL SYNTHASE, CHLOROPLASTIC"/>
    <property type="match status" value="1"/>
</dbReference>
<dbReference type="PANTHER" id="PTHR31225">
    <property type="entry name" value="OS04G0344100 PROTEIN-RELATED"/>
    <property type="match status" value="1"/>
</dbReference>
<evidence type="ECO:0000259" key="6">
    <source>
        <dbReference type="Pfam" id="PF03936"/>
    </source>
</evidence>
<keyword evidence="2" id="KW-0479">Metal-binding</keyword>
<keyword evidence="8" id="KW-1185">Reference proteome</keyword>
<evidence type="ECO:0000313" key="7">
    <source>
        <dbReference type="EMBL" id="KAK1268497.1"/>
    </source>
</evidence>
<evidence type="ECO:0000256" key="3">
    <source>
        <dbReference type="ARBA" id="ARBA00022842"/>
    </source>
</evidence>
<dbReference type="GO" id="GO:0010333">
    <property type="term" value="F:terpene synthase activity"/>
    <property type="evidence" value="ECO:0007669"/>
    <property type="project" value="InterPro"/>
</dbReference>
<dbReference type="AlphaFoldDB" id="A0AAV9AWF2"/>
<dbReference type="SUPFAM" id="SSF48576">
    <property type="entry name" value="Terpenoid synthases"/>
    <property type="match status" value="1"/>
</dbReference>
<dbReference type="InterPro" id="IPR001906">
    <property type="entry name" value="Terpene_synth_N"/>
</dbReference>
<sequence>MASLIFCSFAQINPNANHKQASTKKNDISFYNSISYHPQRGISKDLHLTHEDDYMENIKKVRNMLCSGEDSFESLVTIDALQRLGIDYHFEEEIRNILTSVYNNIGGVHNDKGDVFKKFVNQEGNFELSPKEDVGGMLELYEASYLNIGEDILDKAKDFSGQYLKDMMKHSEERQTWEHISHTLKYPFHTSVIRHHSEYHLNRYRGGSCMNKALEELASLDLNMVRSLHQKEVQAVSRWWKDLGLAQELKFARDEPLKWFMWPMVALPDPRFSRCRIEITKPIALLYIIDDIFDVCGSLDELILFTQAINRWDTTMIDSLPRYMKICYMSLYNITNEIAYYVFKEHGWNPIGSIQRADENQDGFDGSYLEYYLKENPNLSSENGRKHVKRMISDAWKGLNKECFFPEPFSRCFAQANLNGARMVRVMYDYDGDHRLLDHKKQVDSLRN</sequence>
<dbReference type="Pfam" id="PF01397">
    <property type="entry name" value="Terpene_synth"/>
    <property type="match status" value="2"/>
</dbReference>
<name>A0AAV9AWF2_ACOGR</name>